<gene>
    <name evidence="1" type="ORF">CDV28_1385</name>
</gene>
<dbReference type="Gene3D" id="3.30.2310.20">
    <property type="entry name" value="RelE-like"/>
    <property type="match status" value="1"/>
</dbReference>
<keyword evidence="2" id="KW-1185">Reference proteome</keyword>
<proteinExistence type="predicted"/>
<evidence type="ECO:0008006" key="3">
    <source>
        <dbReference type="Google" id="ProtNLM"/>
    </source>
</evidence>
<dbReference type="SUPFAM" id="SSF143011">
    <property type="entry name" value="RelE-like"/>
    <property type="match status" value="1"/>
</dbReference>
<sequence>MKVEFTKNAEKDISKFDKNIQLLIRKNIKEKLLINPEYYLVPLV</sequence>
<reference evidence="1" key="1">
    <citation type="submission" date="2017-07" db="EMBL/GenBank/DDBJ databases">
        <title>The cable genome - Insights into the physiology and evolution of filamentous bacteria capable of sulfide oxidation via long distance electron transfer.</title>
        <authorList>
            <person name="Thorup C."/>
            <person name="Bjerg J.T."/>
            <person name="Schreiber L."/>
            <person name="Nielsen L.P."/>
            <person name="Kjeldsen K.U."/>
            <person name="Boesen T."/>
            <person name="Boggild A."/>
            <person name="Meysman F."/>
            <person name="Geelhoed J."/>
            <person name="Schramm A."/>
        </authorList>
    </citation>
    <scope>NUCLEOTIDE SEQUENCE [LARGE SCALE GENOMIC DNA]</scope>
    <source>
        <strain evidence="1">GS</strain>
    </source>
</reference>
<protein>
    <recommendedName>
        <fullName evidence="3">mRNA interferase RelE/StbE</fullName>
    </recommendedName>
</protein>
<dbReference type="Proteomes" id="UP000316238">
    <property type="component" value="Unassembled WGS sequence"/>
</dbReference>
<accession>A0A521FZT6</accession>
<evidence type="ECO:0000313" key="1">
    <source>
        <dbReference type="EMBL" id="TAA74131.1"/>
    </source>
</evidence>
<comment type="caution">
    <text evidence="1">The sequence shown here is derived from an EMBL/GenBank/DDBJ whole genome shotgun (WGS) entry which is preliminary data.</text>
</comment>
<name>A0A521FZT6_9BACT</name>
<dbReference type="EMBL" id="NQJD01000038">
    <property type="protein sequence ID" value="TAA74131.1"/>
    <property type="molecule type" value="Genomic_DNA"/>
</dbReference>
<organism evidence="1 2">
    <name type="scientific">Candidatus Electronema aureum</name>
    <dbReference type="NCBI Taxonomy" id="2005002"/>
    <lineage>
        <taxon>Bacteria</taxon>
        <taxon>Pseudomonadati</taxon>
        <taxon>Thermodesulfobacteriota</taxon>
        <taxon>Desulfobulbia</taxon>
        <taxon>Desulfobulbales</taxon>
        <taxon>Desulfobulbaceae</taxon>
        <taxon>Candidatus Electronema</taxon>
    </lineage>
</organism>
<evidence type="ECO:0000313" key="2">
    <source>
        <dbReference type="Proteomes" id="UP000316238"/>
    </source>
</evidence>
<dbReference type="InterPro" id="IPR035093">
    <property type="entry name" value="RelE/ParE_toxin_dom_sf"/>
</dbReference>
<dbReference type="AlphaFoldDB" id="A0A521FZT6"/>